<protein>
    <recommendedName>
        <fullName evidence="1">Thioredoxin domain-containing protein</fullName>
    </recommendedName>
</protein>
<dbReference type="PROSITE" id="PS51352">
    <property type="entry name" value="THIOREDOXIN_2"/>
    <property type="match status" value="1"/>
</dbReference>
<dbReference type="PANTHER" id="PTHR42852:SF13">
    <property type="entry name" value="PROTEIN DIPZ"/>
    <property type="match status" value="1"/>
</dbReference>
<dbReference type="Gene3D" id="3.40.30.10">
    <property type="entry name" value="Glutaredoxin"/>
    <property type="match status" value="1"/>
</dbReference>
<dbReference type="GO" id="GO:0016209">
    <property type="term" value="F:antioxidant activity"/>
    <property type="evidence" value="ECO:0007669"/>
    <property type="project" value="InterPro"/>
</dbReference>
<dbReference type="PANTHER" id="PTHR42852">
    <property type="entry name" value="THIOL:DISULFIDE INTERCHANGE PROTEIN DSBE"/>
    <property type="match status" value="1"/>
</dbReference>
<feature type="domain" description="Thioredoxin" evidence="1">
    <location>
        <begin position="5"/>
        <end position="156"/>
    </location>
</feature>
<dbReference type="InterPro" id="IPR013766">
    <property type="entry name" value="Thioredoxin_domain"/>
</dbReference>
<name>A0A1B2HZU7_9PSEU</name>
<proteinExistence type="predicted"/>
<dbReference type="GO" id="GO:0016491">
    <property type="term" value="F:oxidoreductase activity"/>
    <property type="evidence" value="ECO:0007669"/>
    <property type="project" value="InterPro"/>
</dbReference>
<dbReference type="AlphaFoldDB" id="A0A1B2HZU7"/>
<gene>
    <name evidence="2" type="ORF">BBK82_33760</name>
</gene>
<dbReference type="InterPro" id="IPR050553">
    <property type="entry name" value="Thioredoxin_ResA/DsbE_sf"/>
</dbReference>
<sequence length="182" mass="19470">MSPASGLLTPAPPWETAEWFNSEPLDLAQLHGRVVVLEAFQMLCPGCVSHALPQAVRLTRAFGDDLAVIGLHTVFEHHEAMTPVSLKAFLHEYRIPFPVGVDAVRSDHPAPVTFSRYRMQGTPTTVLIDRDGVLRGQKLGQVDDMALASAVTRLLDGAVPPAVRATDGAVPPAVCAIDGTCT</sequence>
<dbReference type="STRING" id="1586287.BBK82_33760"/>
<accession>A0A1B2HZU7</accession>
<evidence type="ECO:0000313" key="2">
    <source>
        <dbReference type="EMBL" id="ANZ43227.1"/>
    </source>
</evidence>
<dbReference type="SUPFAM" id="SSF52833">
    <property type="entry name" value="Thioredoxin-like"/>
    <property type="match status" value="1"/>
</dbReference>
<dbReference type="Proteomes" id="UP000093053">
    <property type="component" value="Chromosome"/>
</dbReference>
<dbReference type="EMBL" id="CP016793">
    <property type="protein sequence ID" value="ANZ43227.1"/>
    <property type="molecule type" value="Genomic_DNA"/>
</dbReference>
<keyword evidence="3" id="KW-1185">Reference proteome</keyword>
<evidence type="ECO:0000259" key="1">
    <source>
        <dbReference type="PROSITE" id="PS51352"/>
    </source>
</evidence>
<dbReference type="InterPro" id="IPR036249">
    <property type="entry name" value="Thioredoxin-like_sf"/>
</dbReference>
<reference evidence="2 3" key="1">
    <citation type="submission" date="2016-07" db="EMBL/GenBank/DDBJ databases">
        <title>Complete genome sequence of the Lentzea guizhouensis DHS C013.</title>
        <authorList>
            <person name="Cao C."/>
        </authorList>
    </citation>
    <scope>NUCLEOTIDE SEQUENCE [LARGE SCALE GENOMIC DNA]</scope>
    <source>
        <strain evidence="2 3">DHS C013</strain>
    </source>
</reference>
<dbReference type="InterPro" id="IPR000866">
    <property type="entry name" value="AhpC/TSA"/>
</dbReference>
<dbReference type="Pfam" id="PF00578">
    <property type="entry name" value="AhpC-TSA"/>
    <property type="match status" value="1"/>
</dbReference>
<organism evidence="2 3">
    <name type="scientific">Lentzea guizhouensis</name>
    <dbReference type="NCBI Taxonomy" id="1586287"/>
    <lineage>
        <taxon>Bacteria</taxon>
        <taxon>Bacillati</taxon>
        <taxon>Actinomycetota</taxon>
        <taxon>Actinomycetes</taxon>
        <taxon>Pseudonocardiales</taxon>
        <taxon>Pseudonocardiaceae</taxon>
        <taxon>Lentzea</taxon>
    </lineage>
</organism>
<evidence type="ECO:0000313" key="3">
    <source>
        <dbReference type="Proteomes" id="UP000093053"/>
    </source>
</evidence>
<dbReference type="KEGG" id="led:BBK82_33760"/>